<dbReference type="Proteomes" id="UP001324634">
    <property type="component" value="Chromosome"/>
</dbReference>
<dbReference type="RefSeq" id="WP_321395222.1">
    <property type="nucleotide sequence ID" value="NZ_CP139487.1"/>
</dbReference>
<evidence type="ECO:0000313" key="2">
    <source>
        <dbReference type="EMBL" id="WPU65147.1"/>
    </source>
</evidence>
<reference evidence="2 3" key="1">
    <citation type="submission" date="2023-11" db="EMBL/GenBank/DDBJ databases">
        <title>Peredibacter starrii A3.12.</title>
        <authorList>
            <person name="Mitchell R.J."/>
        </authorList>
    </citation>
    <scope>NUCLEOTIDE SEQUENCE [LARGE SCALE GENOMIC DNA]</scope>
    <source>
        <strain evidence="2 3">A3.12</strain>
    </source>
</reference>
<keyword evidence="3" id="KW-1185">Reference proteome</keyword>
<evidence type="ECO:0000313" key="3">
    <source>
        <dbReference type="Proteomes" id="UP001324634"/>
    </source>
</evidence>
<keyword evidence="1" id="KW-0732">Signal</keyword>
<accession>A0AAX4HPM4</accession>
<dbReference type="KEGG" id="psti:SOO65_00090"/>
<sequence length="77" mass="8519">MKTILTLLALVVSAQVFASAKLHKHSKSAIKADTDMLGEMKSSKVEEKDNSTDLLNDQVTNIMKAENQEEAHLEDAY</sequence>
<feature type="signal peptide" evidence="1">
    <location>
        <begin position="1"/>
        <end position="18"/>
    </location>
</feature>
<dbReference type="EMBL" id="CP139487">
    <property type="protein sequence ID" value="WPU65147.1"/>
    <property type="molecule type" value="Genomic_DNA"/>
</dbReference>
<organism evidence="2 3">
    <name type="scientific">Peredibacter starrii</name>
    <dbReference type="NCBI Taxonomy" id="28202"/>
    <lineage>
        <taxon>Bacteria</taxon>
        <taxon>Pseudomonadati</taxon>
        <taxon>Bdellovibrionota</taxon>
        <taxon>Bacteriovoracia</taxon>
        <taxon>Bacteriovoracales</taxon>
        <taxon>Bacteriovoracaceae</taxon>
        <taxon>Peredibacter</taxon>
    </lineage>
</organism>
<evidence type="ECO:0000256" key="1">
    <source>
        <dbReference type="SAM" id="SignalP"/>
    </source>
</evidence>
<gene>
    <name evidence="2" type="ORF">SOO65_00090</name>
</gene>
<name>A0AAX4HPM4_9BACT</name>
<protein>
    <recommendedName>
        <fullName evidence="4">Pentapeptide MXKDX repeat protein</fullName>
    </recommendedName>
</protein>
<proteinExistence type="predicted"/>
<evidence type="ECO:0008006" key="4">
    <source>
        <dbReference type="Google" id="ProtNLM"/>
    </source>
</evidence>
<dbReference type="AlphaFoldDB" id="A0AAX4HPM4"/>
<feature type="chain" id="PRO_5043769190" description="Pentapeptide MXKDX repeat protein" evidence="1">
    <location>
        <begin position="19"/>
        <end position="77"/>
    </location>
</feature>